<keyword evidence="3" id="KW-0808">Transferase</keyword>
<dbReference type="OrthoDB" id="24581at2759"/>
<evidence type="ECO:0000256" key="4">
    <source>
        <dbReference type="ARBA" id="ARBA00022741"/>
    </source>
</evidence>
<dbReference type="PANTHER" id="PTHR20275:SF0">
    <property type="entry name" value="NAD KINASE"/>
    <property type="match status" value="1"/>
</dbReference>
<dbReference type="AlphaFoldDB" id="E4XWN5"/>
<evidence type="ECO:0000256" key="6">
    <source>
        <dbReference type="ARBA" id="ARBA00022840"/>
    </source>
</evidence>
<dbReference type="PANTHER" id="PTHR20275">
    <property type="entry name" value="NAD KINASE"/>
    <property type="match status" value="1"/>
</dbReference>
<keyword evidence="10" id="KW-1185">Reference proteome</keyword>
<dbReference type="Gene3D" id="3.40.50.10330">
    <property type="entry name" value="Probable inorganic polyphosphate/atp-NAD kinase, domain 1"/>
    <property type="match status" value="1"/>
</dbReference>
<keyword evidence="4" id="KW-0547">Nucleotide-binding</keyword>
<dbReference type="GO" id="GO:0006741">
    <property type="term" value="P:NADP+ biosynthetic process"/>
    <property type="evidence" value="ECO:0007669"/>
    <property type="project" value="InterPro"/>
</dbReference>
<dbReference type="InterPro" id="IPR017438">
    <property type="entry name" value="ATP-NAD_kinase_N"/>
</dbReference>
<name>E4XWN5_OIKDI</name>
<dbReference type="GO" id="GO:0005524">
    <property type="term" value="F:ATP binding"/>
    <property type="evidence" value="ECO:0007669"/>
    <property type="project" value="UniProtKB-KW"/>
</dbReference>
<gene>
    <name evidence="9" type="ORF">GSOID_T00007058001</name>
</gene>
<dbReference type="InterPro" id="IPR017437">
    <property type="entry name" value="ATP-NAD_kinase_PpnK-typ_C"/>
</dbReference>
<sequence length="395" mass="44090">MQRSYLLRVNDSFSFADKVSIYCLHFFTHILTLLKPTGTAHRRPSRHGRHVNILPTLSSPQISSKGRMEWEVCPDSVLVIRKLHYDTVGPFVELAEWLLKEKNMFVFVEEKTLTDDDISSSEHSEKFEEIKSELKVFQGMTGFEKISEKIDFVVCLGGDGTLLYASSLFPSCIPPVMSFNLGSLGFLTPFDFTEFKEHIEDVIQGNMKVLLRSRLHAELITPGSDTPDVSNTALNEIVVDRGSHHYLSNLELYVNDNLVTQVQADGIIIATPTGSTAYSLSAGAGMVHPAVPAILITPICPHSLSFRPIVVPSTSVIKIKVVPEARKHAVVSFDGRLGPELQKSQDLIIKASEHSLPTVSRMDHDWFNTLQDLLAWNTRVKQKALTNNNKPPTKL</sequence>
<dbReference type="InParanoid" id="E4XWN5"/>
<evidence type="ECO:0000256" key="2">
    <source>
        <dbReference type="ARBA" id="ARBA00012120"/>
    </source>
</evidence>
<evidence type="ECO:0000313" key="10">
    <source>
        <dbReference type="Proteomes" id="UP000001307"/>
    </source>
</evidence>
<keyword evidence="5" id="KW-0418">Kinase</keyword>
<evidence type="ECO:0000256" key="3">
    <source>
        <dbReference type="ARBA" id="ARBA00022679"/>
    </source>
</evidence>
<evidence type="ECO:0000313" key="9">
    <source>
        <dbReference type="EMBL" id="CBY14090.1"/>
    </source>
</evidence>
<organism evidence="9">
    <name type="scientific">Oikopleura dioica</name>
    <name type="common">Tunicate</name>
    <dbReference type="NCBI Taxonomy" id="34765"/>
    <lineage>
        <taxon>Eukaryota</taxon>
        <taxon>Metazoa</taxon>
        <taxon>Chordata</taxon>
        <taxon>Tunicata</taxon>
        <taxon>Appendicularia</taxon>
        <taxon>Copelata</taxon>
        <taxon>Oikopleuridae</taxon>
        <taxon>Oikopleura</taxon>
    </lineage>
</organism>
<dbReference type="HAMAP" id="MF_00361">
    <property type="entry name" value="NAD_kinase"/>
    <property type="match status" value="1"/>
</dbReference>
<comment type="similarity">
    <text evidence="1">Belongs to the NAD kinase family.</text>
</comment>
<evidence type="ECO:0000256" key="1">
    <source>
        <dbReference type="ARBA" id="ARBA00010995"/>
    </source>
</evidence>
<keyword evidence="7" id="KW-0521">NADP</keyword>
<proteinExistence type="inferred from homology"/>
<dbReference type="InterPro" id="IPR002504">
    <property type="entry name" value="NADK"/>
</dbReference>
<dbReference type="Pfam" id="PF20143">
    <property type="entry name" value="NAD_kinase_C"/>
    <property type="match status" value="1"/>
</dbReference>
<dbReference type="SUPFAM" id="SSF111331">
    <property type="entry name" value="NAD kinase/diacylglycerol kinase-like"/>
    <property type="match status" value="1"/>
</dbReference>
<dbReference type="EC" id="2.7.1.23" evidence="2"/>
<dbReference type="Pfam" id="PF01513">
    <property type="entry name" value="NAD_kinase"/>
    <property type="match status" value="1"/>
</dbReference>
<dbReference type="GO" id="GO:0019674">
    <property type="term" value="P:NAD+ metabolic process"/>
    <property type="evidence" value="ECO:0007669"/>
    <property type="project" value="InterPro"/>
</dbReference>
<reference evidence="9" key="1">
    <citation type="journal article" date="2010" name="Science">
        <title>Plasticity of animal genome architecture unmasked by rapid evolution of a pelagic tunicate.</title>
        <authorList>
            <person name="Denoeud F."/>
            <person name="Henriet S."/>
            <person name="Mungpakdee S."/>
            <person name="Aury J.M."/>
            <person name="Da Silva C."/>
            <person name="Brinkmann H."/>
            <person name="Mikhaleva J."/>
            <person name="Olsen L.C."/>
            <person name="Jubin C."/>
            <person name="Canestro C."/>
            <person name="Bouquet J.M."/>
            <person name="Danks G."/>
            <person name="Poulain J."/>
            <person name="Campsteijn C."/>
            <person name="Adamski M."/>
            <person name="Cross I."/>
            <person name="Yadetie F."/>
            <person name="Muffato M."/>
            <person name="Louis A."/>
            <person name="Butcher S."/>
            <person name="Tsagkogeorga G."/>
            <person name="Konrad A."/>
            <person name="Singh S."/>
            <person name="Jensen M.F."/>
            <person name="Cong E.H."/>
            <person name="Eikeseth-Otteraa H."/>
            <person name="Noel B."/>
            <person name="Anthouard V."/>
            <person name="Porcel B.M."/>
            <person name="Kachouri-Lafond R."/>
            <person name="Nishino A."/>
            <person name="Ugolini M."/>
            <person name="Chourrout P."/>
            <person name="Nishida H."/>
            <person name="Aasland R."/>
            <person name="Huzurbazar S."/>
            <person name="Westhof E."/>
            <person name="Delsuc F."/>
            <person name="Lehrach H."/>
            <person name="Reinhardt R."/>
            <person name="Weissenbach J."/>
            <person name="Roy S.W."/>
            <person name="Artiguenave F."/>
            <person name="Postlethwait J.H."/>
            <person name="Manak J.R."/>
            <person name="Thompson E.M."/>
            <person name="Jaillon O."/>
            <person name="Du Pasquier L."/>
            <person name="Boudinot P."/>
            <person name="Liberles D.A."/>
            <person name="Volff J.N."/>
            <person name="Philippe H."/>
            <person name="Lenhard B."/>
            <person name="Roest Crollius H."/>
            <person name="Wincker P."/>
            <person name="Chourrout D."/>
        </authorList>
    </citation>
    <scope>NUCLEOTIDE SEQUENCE [LARGE SCALE GENOMIC DNA]</scope>
</reference>
<evidence type="ECO:0000256" key="7">
    <source>
        <dbReference type="ARBA" id="ARBA00022857"/>
    </source>
</evidence>
<dbReference type="FunFam" id="2.60.200.30:FF:000009">
    <property type="entry name" value="Poly(P)/ATP NAD kinase"/>
    <property type="match status" value="1"/>
</dbReference>
<protein>
    <recommendedName>
        <fullName evidence="2">NAD(+) kinase</fullName>
        <ecNumber evidence="2">2.7.1.23</ecNumber>
    </recommendedName>
</protein>
<dbReference type="FunCoup" id="E4XWN5">
    <property type="interactions" value="132"/>
</dbReference>
<accession>E4XWN5</accession>
<keyword evidence="8" id="KW-0520">NAD</keyword>
<dbReference type="Proteomes" id="UP000001307">
    <property type="component" value="Unassembled WGS sequence"/>
</dbReference>
<dbReference type="EMBL" id="FN653249">
    <property type="protein sequence ID" value="CBY14090.1"/>
    <property type="molecule type" value="Genomic_DNA"/>
</dbReference>
<keyword evidence="6" id="KW-0067">ATP-binding</keyword>
<evidence type="ECO:0000256" key="8">
    <source>
        <dbReference type="ARBA" id="ARBA00023027"/>
    </source>
</evidence>
<dbReference type="InterPro" id="IPR016064">
    <property type="entry name" value="NAD/diacylglycerol_kinase_sf"/>
</dbReference>
<evidence type="ECO:0000256" key="5">
    <source>
        <dbReference type="ARBA" id="ARBA00022777"/>
    </source>
</evidence>
<dbReference type="Gene3D" id="2.60.200.30">
    <property type="entry name" value="Probable inorganic polyphosphate/atp-NAD kinase, domain 2"/>
    <property type="match status" value="1"/>
</dbReference>
<dbReference type="GO" id="GO:0003951">
    <property type="term" value="F:NAD+ kinase activity"/>
    <property type="evidence" value="ECO:0007669"/>
    <property type="project" value="UniProtKB-EC"/>
</dbReference>